<dbReference type="GO" id="GO:0071949">
    <property type="term" value="F:FAD binding"/>
    <property type="evidence" value="ECO:0007669"/>
    <property type="project" value="InterPro"/>
</dbReference>
<organism evidence="6 7">
    <name type="scientific">Nocardia terpenica</name>
    <dbReference type="NCBI Taxonomy" id="455432"/>
    <lineage>
        <taxon>Bacteria</taxon>
        <taxon>Bacillati</taxon>
        <taxon>Actinomycetota</taxon>
        <taxon>Actinomycetes</taxon>
        <taxon>Mycobacteriales</taxon>
        <taxon>Nocardiaceae</taxon>
        <taxon>Nocardia</taxon>
    </lineage>
</organism>
<dbReference type="PANTHER" id="PTHR47178:SF5">
    <property type="entry name" value="FAD-BINDING DOMAIN-CONTAINING PROTEIN"/>
    <property type="match status" value="1"/>
</dbReference>
<evidence type="ECO:0000256" key="1">
    <source>
        <dbReference type="ARBA" id="ARBA00022630"/>
    </source>
</evidence>
<dbReference type="AlphaFoldDB" id="A0A164KWT2"/>
<dbReference type="Proteomes" id="UP000076512">
    <property type="component" value="Unassembled WGS sequence"/>
</dbReference>
<keyword evidence="1" id="KW-0285">Flavoprotein</keyword>
<keyword evidence="4 6" id="KW-0503">Monooxygenase</keyword>
<dbReference type="Pfam" id="PF13450">
    <property type="entry name" value="NAD_binding_8"/>
    <property type="match status" value="1"/>
</dbReference>
<evidence type="ECO:0000313" key="7">
    <source>
        <dbReference type="Proteomes" id="UP000076512"/>
    </source>
</evidence>
<accession>A0A164KWT2</accession>
<dbReference type="STRING" id="455432.AWN90_01675"/>
<dbReference type="InterPro" id="IPR002938">
    <property type="entry name" value="FAD-bd"/>
</dbReference>
<evidence type="ECO:0000256" key="3">
    <source>
        <dbReference type="ARBA" id="ARBA00023002"/>
    </source>
</evidence>
<evidence type="ECO:0000256" key="4">
    <source>
        <dbReference type="ARBA" id="ARBA00023033"/>
    </source>
</evidence>
<evidence type="ECO:0000256" key="2">
    <source>
        <dbReference type="ARBA" id="ARBA00022827"/>
    </source>
</evidence>
<dbReference type="PRINTS" id="PR00420">
    <property type="entry name" value="RNGMNOXGNASE"/>
</dbReference>
<evidence type="ECO:0000259" key="5">
    <source>
        <dbReference type="Pfam" id="PF01494"/>
    </source>
</evidence>
<name>A0A164KWT2_9NOCA</name>
<dbReference type="PANTHER" id="PTHR47178">
    <property type="entry name" value="MONOOXYGENASE, FAD-BINDING"/>
    <property type="match status" value="1"/>
</dbReference>
<feature type="domain" description="FAD-binding" evidence="5">
    <location>
        <begin position="318"/>
        <end position="384"/>
    </location>
</feature>
<dbReference type="Pfam" id="PF01494">
    <property type="entry name" value="FAD_binding_3"/>
    <property type="match status" value="1"/>
</dbReference>
<keyword evidence="7" id="KW-1185">Reference proteome</keyword>
<dbReference type="GO" id="GO:0004497">
    <property type="term" value="F:monooxygenase activity"/>
    <property type="evidence" value="ECO:0007669"/>
    <property type="project" value="UniProtKB-KW"/>
</dbReference>
<reference evidence="6 7" key="1">
    <citation type="submission" date="2016-04" db="EMBL/GenBank/DDBJ databases">
        <authorList>
            <person name="Evans L.H."/>
            <person name="Alamgir A."/>
            <person name="Owens N."/>
            <person name="Weber N.D."/>
            <person name="Virtaneva K."/>
            <person name="Barbian K."/>
            <person name="Babar A."/>
            <person name="Rosenke K."/>
        </authorList>
    </citation>
    <scope>NUCLEOTIDE SEQUENCE [LARGE SCALE GENOMIC DNA]</scope>
    <source>
        <strain evidence="6 7">IFM 0406</strain>
    </source>
</reference>
<keyword evidence="3" id="KW-0560">Oxidoreductase</keyword>
<gene>
    <name evidence="6" type="ORF">AWN90_01675</name>
</gene>
<proteinExistence type="predicted"/>
<evidence type="ECO:0000313" key="6">
    <source>
        <dbReference type="EMBL" id="KZM71800.1"/>
    </source>
</evidence>
<dbReference type="SUPFAM" id="SSF51905">
    <property type="entry name" value="FAD/NAD(P)-binding domain"/>
    <property type="match status" value="1"/>
</dbReference>
<protein>
    <submittedName>
        <fullName evidence="6">Monooxygenase</fullName>
    </submittedName>
</protein>
<keyword evidence="2" id="KW-0274">FAD</keyword>
<sequence length="401" mass="42902">MRRYPRVIVIGAGLGGLCLAQGLRRSGIDVAVYERDVSAAVRSQGHRLHIDGRGRWALAETLPPRLFSLLSSIVGRPTPTVNGFDQTLRPTGVFAVDDPVSDHDMPAHTVVDRRVLRRILLTGLDEVVHFGHRCIGYECRGDTVMARFADGGTATGSVLVAADGVGSVIRARRLPHARVVDSGIRLIYGRVPLTSELRGALPEVMFSVFNSIVGPGHRFVGIAPVQYLEPPHVAASRLAPEVALEPAEDGLAVMFGRRLDRLGLSDRELRAASGRQLRDLVLDQLHGWNPLVTRVVRDWTPSTVHPITVRSSVPIPPWPTSNVTLLGDAIHAMSPAAGAGANTALHDAAALAAALTDAADGRPLPDALGAYERSMTEAGFRMVRLSAANGTRTLAADPLPE</sequence>
<dbReference type="EMBL" id="LWGR01000012">
    <property type="protein sequence ID" value="KZM71800.1"/>
    <property type="molecule type" value="Genomic_DNA"/>
</dbReference>
<dbReference type="Gene3D" id="3.50.50.60">
    <property type="entry name" value="FAD/NAD(P)-binding domain"/>
    <property type="match status" value="1"/>
</dbReference>
<comment type="caution">
    <text evidence="6">The sequence shown here is derived from an EMBL/GenBank/DDBJ whole genome shotgun (WGS) entry which is preliminary data.</text>
</comment>
<dbReference type="InterPro" id="IPR036188">
    <property type="entry name" value="FAD/NAD-bd_sf"/>
</dbReference>